<dbReference type="Gene3D" id="4.10.240.10">
    <property type="entry name" value="Zn(2)-C6 fungal-type DNA-binding domain"/>
    <property type="match status" value="1"/>
</dbReference>
<dbReference type="GO" id="GO:0006351">
    <property type="term" value="P:DNA-templated transcription"/>
    <property type="evidence" value="ECO:0007669"/>
    <property type="project" value="InterPro"/>
</dbReference>
<feature type="region of interest" description="Disordered" evidence="6">
    <location>
        <begin position="547"/>
        <end position="595"/>
    </location>
</feature>
<evidence type="ECO:0000313" key="8">
    <source>
        <dbReference type="EMBL" id="CEL09295.1"/>
    </source>
</evidence>
<keyword evidence="9" id="KW-1185">Reference proteome</keyword>
<reference evidence="9" key="1">
    <citation type="journal article" date="2016" name="Genome Announc.">
        <title>Draft genome sequences of fungus Aspergillus calidoustus.</title>
        <authorList>
            <person name="Horn F."/>
            <person name="Linde J."/>
            <person name="Mattern D.J."/>
            <person name="Walther G."/>
            <person name="Guthke R."/>
            <person name="Scherlach K."/>
            <person name="Martin K."/>
            <person name="Brakhage A.A."/>
            <person name="Petzke L."/>
            <person name="Valiante V."/>
        </authorList>
    </citation>
    <scope>NUCLEOTIDE SEQUENCE [LARGE SCALE GENOMIC DNA]</scope>
    <source>
        <strain evidence="9">SF006504</strain>
    </source>
</reference>
<protein>
    <recommendedName>
        <fullName evidence="7">Zn(2)-C6 fungal-type domain-containing protein</fullName>
    </recommendedName>
</protein>
<dbReference type="Pfam" id="PF00172">
    <property type="entry name" value="Zn_clus"/>
    <property type="match status" value="1"/>
</dbReference>
<dbReference type="PANTHER" id="PTHR47431:SF4">
    <property type="entry name" value="ZN(II)2CYS6 TRANSCRIPTION FACTOR (EUROFUNG)"/>
    <property type="match status" value="1"/>
</dbReference>
<evidence type="ECO:0000256" key="2">
    <source>
        <dbReference type="ARBA" id="ARBA00023015"/>
    </source>
</evidence>
<evidence type="ECO:0000313" key="9">
    <source>
        <dbReference type="Proteomes" id="UP000054771"/>
    </source>
</evidence>
<dbReference type="STRING" id="454130.A0A0U5GHC4"/>
<evidence type="ECO:0000256" key="3">
    <source>
        <dbReference type="ARBA" id="ARBA00023125"/>
    </source>
</evidence>
<keyword evidence="1" id="KW-0479">Metal-binding</keyword>
<dbReference type="OrthoDB" id="2399539at2759"/>
<evidence type="ECO:0000256" key="5">
    <source>
        <dbReference type="ARBA" id="ARBA00023242"/>
    </source>
</evidence>
<proteinExistence type="predicted"/>
<organism evidence="8 9">
    <name type="scientific">Aspergillus calidoustus</name>
    <dbReference type="NCBI Taxonomy" id="454130"/>
    <lineage>
        <taxon>Eukaryota</taxon>
        <taxon>Fungi</taxon>
        <taxon>Dikarya</taxon>
        <taxon>Ascomycota</taxon>
        <taxon>Pezizomycotina</taxon>
        <taxon>Eurotiomycetes</taxon>
        <taxon>Eurotiomycetidae</taxon>
        <taxon>Eurotiales</taxon>
        <taxon>Aspergillaceae</taxon>
        <taxon>Aspergillus</taxon>
        <taxon>Aspergillus subgen. Nidulantes</taxon>
    </lineage>
</organism>
<dbReference type="Proteomes" id="UP000054771">
    <property type="component" value="Unassembled WGS sequence"/>
</dbReference>
<dbReference type="InterPro" id="IPR036864">
    <property type="entry name" value="Zn2-C6_fun-type_DNA-bd_sf"/>
</dbReference>
<feature type="compositionally biased region" description="Gly residues" evidence="6">
    <location>
        <begin position="569"/>
        <end position="579"/>
    </location>
</feature>
<dbReference type="InterPro" id="IPR001138">
    <property type="entry name" value="Zn2Cys6_DnaBD"/>
</dbReference>
<accession>A0A0U5GHC4</accession>
<evidence type="ECO:0000259" key="7">
    <source>
        <dbReference type="PROSITE" id="PS50048"/>
    </source>
</evidence>
<dbReference type="CDD" id="cd00067">
    <property type="entry name" value="GAL4"/>
    <property type="match status" value="1"/>
</dbReference>
<evidence type="ECO:0000256" key="6">
    <source>
        <dbReference type="SAM" id="MobiDB-lite"/>
    </source>
</evidence>
<dbReference type="GO" id="GO:0003677">
    <property type="term" value="F:DNA binding"/>
    <property type="evidence" value="ECO:0007669"/>
    <property type="project" value="UniProtKB-KW"/>
</dbReference>
<dbReference type="PANTHER" id="PTHR47431">
    <property type="entry name" value="ZN(II)2CYS6 TRANSCRIPTION FACTOR (EUROFUNG)-RELATED"/>
    <property type="match status" value="1"/>
</dbReference>
<keyword evidence="3" id="KW-0238">DNA-binding</keyword>
<dbReference type="InterPro" id="IPR007219">
    <property type="entry name" value="XnlR_reg_dom"/>
</dbReference>
<feature type="compositionally biased region" description="Low complexity" evidence="6">
    <location>
        <begin position="552"/>
        <end position="562"/>
    </location>
</feature>
<evidence type="ECO:0000256" key="1">
    <source>
        <dbReference type="ARBA" id="ARBA00022723"/>
    </source>
</evidence>
<dbReference type="OMA" id="IDDLCGW"/>
<gene>
    <name evidence="8" type="ORF">ASPCAL12433</name>
</gene>
<keyword evidence="5" id="KW-0539">Nucleus</keyword>
<dbReference type="Pfam" id="PF04082">
    <property type="entry name" value="Fungal_trans"/>
    <property type="match status" value="1"/>
</dbReference>
<sequence>MTTPTKNSKATRSSLACLSCRSRHLKCDGRRPCCSRCAEAAQECNYARSRRGGLDRAALAERRKRLAANSSGNGSGNERGVDWAYNGVPPAPADLGLSLEAIDTSFGGGLLDGINVDNSSRSPASIHVQMITIEHDSLIDSYYKNFHQFHPFVLPKRHMTRHYQDPSRQPSWQPLIAAMRLIGHIYARREWSTELKDHIEACCAQASPSDPIIIQARLLYSIALFWYDQKNQAKSESDDAIQLALNLQLSREEFAIQYGGDDPVLAESWRRTWWMLYIVDAYYTGTLGTMEMRAVDVNATVKLPCEEDEYESGVIPEPKSVQDFDCREFASDDIVFSSFAYLIGAVRCAALAIAMVPRRAAKEDSMHIIQAADSALDGWLLLLPKGQKQVMSKTGEIDELMFQAHLLIHVATVGIHRPLSDLKFNPVEDISSCAREPPPDIPVPDLINVHTARVMRSVEAQIRLLALPSRPFRHTPFTTCMVSEGTLALLSACHFYLKGAKLAIARDQIRMTIGCLKALGEFWPRTARNVREIQTIAQHVLGVRLPRGAGTGTSSTTTPGSSDLPQLVGGAGDGQGSGSLGSSEGGDPDLSSSEADPISLLGSIDDLCGWYNLAGDLSTDLPWEMVNGL</sequence>
<name>A0A0U5GHC4_ASPCI</name>
<feature type="domain" description="Zn(2)-C6 fungal-type" evidence="7">
    <location>
        <begin position="16"/>
        <end position="46"/>
    </location>
</feature>
<dbReference type="CDD" id="cd12148">
    <property type="entry name" value="fungal_TF_MHR"/>
    <property type="match status" value="1"/>
</dbReference>
<dbReference type="GO" id="GO:0008270">
    <property type="term" value="F:zinc ion binding"/>
    <property type="evidence" value="ECO:0007669"/>
    <property type="project" value="InterPro"/>
</dbReference>
<dbReference type="SMART" id="SM00066">
    <property type="entry name" value="GAL4"/>
    <property type="match status" value="1"/>
</dbReference>
<dbReference type="AlphaFoldDB" id="A0A0U5GHC4"/>
<dbReference type="PROSITE" id="PS50048">
    <property type="entry name" value="ZN2_CY6_FUNGAL_2"/>
    <property type="match status" value="1"/>
</dbReference>
<evidence type="ECO:0000256" key="4">
    <source>
        <dbReference type="ARBA" id="ARBA00023163"/>
    </source>
</evidence>
<dbReference type="EMBL" id="CDMC01000013">
    <property type="protein sequence ID" value="CEL09295.1"/>
    <property type="molecule type" value="Genomic_DNA"/>
</dbReference>
<dbReference type="GO" id="GO:0000981">
    <property type="term" value="F:DNA-binding transcription factor activity, RNA polymerase II-specific"/>
    <property type="evidence" value="ECO:0007669"/>
    <property type="project" value="InterPro"/>
</dbReference>
<keyword evidence="4" id="KW-0804">Transcription</keyword>
<dbReference type="PROSITE" id="PS00463">
    <property type="entry name" value="ZN2_CY6_FUNGAL_1"/>
    <property type="match status" value="1"/>
</dbReference>
<keyword evidence="2" id="KW-0805">Transcription regulation</keyword>
<dbReference type="SUPFAM" id="SSF57701">
    <property type="entry name" value="Zn2/Cys6 DNA-binding domain"/>
    <property type="match status" value="1"/>
</dbReference>